<evidence type="ECO:0000256" key="5">
    <source>
        <dbReference type="ARBA" id="ARBA00022741"/>
    </source>
</evidence>
<dbReference type="GO" id="GO:0000287">
    <property type="term" value="F:magnesium ion binding"/>
    <property type="evidence" value="ECO:0007669"/>
    <property type="project" value="UniProtKB-UniRule"/>
</dbReference>
<reference evidence="10 11" key="1">
    <citation type="submission" date="2018-12" db="EMBL/GenBank/DDBJ databases">
        <authorList>
            <consortium name="Pathogen Informatics"/>
        </authorList>
    </citation>
    <scope>NUCLEOTIDE SEQUENCE [LARGE SCALE GENOMIC DNA]</scope>
    <source>
        <strain evidence="10 11">NCTC6754</strain>
    </source>
</reference>
<dbReference type="InterPro" id="IPR043129">
    <property type="entry name" value="ATPase_NBD"/>
</dbReference>
<keyword evidence="8 9" id="KW-0460">Magnesium</keyword>
<comment type="pathway">
    <text evidence="9">Metabolic intermediate biosynthesis; acetyl-CoA biosynthesis; acetyl-CoA from acetate: step 1/2.</text>
</comment>
<name>A0A447TZ56_SALET</name>
<comment type="subunit">
    <text evidence="9">Homodimer.</text>
</comment>
<dbReference type="PANTHER" id="PTHR21060:SF21">
    <property type="entry name" value="ACETATE KINASE"/>
    <property type="match status" value="1"/>
</dbReference>
<keyword evidence="3 9" id="KW-0808">Transferase</keyword>
<dbReference type="PANTHER" id="PTHR21060">
    <property type="entry name" value="ACETATE KINASE"/>
    <property type="match status" value="1"/>
</dbReference>
<dbReference type="Gene3D" id="3.30.420.40">
    <property type="match status" value="1"/>
</dbReference>
<comment type="function">
    <text evidence="9">Catalyzes the formation of acetyl phosphate from acetate and ATP. Can also catalyze the reverse reaction.</text>
</comment>
<feature type="binding site" evidence="9">
    <location>
        <position position="10"/>
    </location>
    <ligand>
        <name>Mg(2+)</name>
        <dbReference type="ChEBI" id="CHEBI:18420"/>
    </ligand>
</feature>
<evidence type="ECO:0000256" key="6">
    <source>
        <dbReference type="ARBA" id="ARBA00022777"/>
    </source>
</evidence>
<feature type="binding site" evidence="9">
    <location>
        <position position="91"/>
    </location>
    <ligand>
        <name>substrate</name>
    </ligand>
</feature>
<evidence type="ECO:0000313" key="11">
    <source>
        <dbReference type="Proteomes" id="UP000269208"/>
    </source>
</evidence>
<evidence type="ECO:0000256" key="2">
    <source>
        <dbReference type="ARBA" id="ARBA00022490"/>
    </source>
</evidence>
<organism evidence="10 11">
    <name type="scientific">Salmonella enterica I</name>
    <dbReference type="NCBI Taxonomy" id="59201"/>
    <lineage>
        <taxon>Bacteria</taxon>
        <taxon>Pseudomonadati</taxon>
        <taxon>Pseudomonadota</taxon>
        <taxon>Gammaproteobacteria</taxon>
        <taxon>Enterobacterales</taxon>
        <taxon>Enterobacteriaceae</taxon>
        <taxon>Salmonella</taxon>
    </lineage>
</organism>
<feature type="binding site" evidence="9">
    <location>
        <position position="17"/>
    </location>
    <ligand>
        <name>ATP</name>
        <dbReference type="ChEBI" id="CHEBI:30616"/>
    </ligand>
</feature>
<dbReference type="GO" id="GO:0006085">
    <property type="term" value="P:acetyl-CoA biosynthetic process"/>
    <property type="evidence" value="ECO:0007669"/>
    <property type="project" value="UniProtKB-UniRule"/>
</dbReference>
<keyword evidence="5 9" id="KW-0547">Nucleotide-binding</keyword>
<evidence type="ECO:0000256" key="7">
    <source>
        <dbReference type="ARBA" id="ARBA00022840"/>
    </source>
</evidence>
<keyword evidence="4 9" id="KW-0479">Metal-binding</keyword>
<evidence type="ECO:0000256" key="9">
    <source>
        <dbReference type="HAMAP-Rule" id="MF_00020"/>
    </source>
</evidence>
<proteinExistence type="inferred from homology"/>
<evidence type="ECO:0000256" key="1">
    <source>
        <dbReference type="ARBA" id="ARBA00008748"/>
    </source>
</evidence>
<comment type="cofactor">
    <cofactor evidence="9">
        <name>Mg(2+)</name>
        <dbReference type="ChEBI" id="CHEBI:18420"/>
    </cofactor>
    <cofactor evidence="9">
        <name>Mn(2+)</name>
        <dbReference type="ChEBI" id="CHEBI:29035"/>
    </cofactor>
    <text evidence="9">Mg(2+). Can also accept Mn(2+).</text>
</comment>
<comment type="catalytic activity">
    <reaction evidence="9">
        <text>acetate + ATP = acetyl phosphate + ADP</text>
        <dbReference type="Rhea" id="RHEA:11352"/>
        <dbReference type="ChEBI" id="CHEBI:22191"/>
        <dbReference type="ChEBI" id="CHEBI:30089"/>
        <dbReference type="ChEBI" id="CHEBI:30616"/>
        <dbReference type="ChEBI" id="CHEBI:456216"/>
        <dbReference type="EC" id="2.7.2.1"/>
    </reaction>
</comment>
<dbReference type="GO" id="GO:0006083">
    <property type="term" value="P:acetate metabolic process"/>
    <property type="evidence" value="ECO:0007669"/>
    <property type="project" value="TreeGrafter"/>
</dbReference>
<dbReference type="GO" id="GO:0008776">
    <property type="term" value="F:acetate kinase activity"/>
    <property type="evidence" value="ECO:0007669"/>
    <property type="project" value="UniProtKB-UniRule"/>
</dbReference>
<evidence type="ECO:0000313" key="10">
    <source>
        <dbReference type="EMBL" id="VEB56630.1"/>
    </source>
</evidence>
<dbReference type="FunFam" id="3.30.420.40:FF:000041">
    <property type="entry name" value="Acetate kinase"/>
    <property type="match status" value="1"/>
</dbReference>
<evidence type="ECO:0000256" key="8">
    <source>
        <dbReference type="ARBA" id="ARBA00022842"/>
    </source>
</evidence>
<dbReference type="InterPro" id="IPR023865">
    <property type="entry name" value="Aliphatic_acid_kinase_CS"/>
</dbReference>
<sequence>MSSKLVLVLNCGSSSLKFAIIDAVNGDEYLSGLAECFHLPEARIKWKMDGSKQEAALGAGAAHSEALNFIVNTILAQKPELSAQLTAIGHRIVHGGEKYTSSVVIDESVIQGIKDSASFAPLHNPAHLIGIAEALKSFPQLKDKNVAVFDTAFHQTMPEESYLYALPYSLYKEHGVSSLWRTRHQPLLCNSGSGKNAEQAGRRTEHYHLPPGQRRFCFPLSVTVNAWIPLWV</sequence>
<dbReference type="InterPro" id="IPR004372">
    <property type="entry name" value="Ac/propionate_kinase"/>
</dbReference>
<comment type="similarity">
    <text evidence="1 9">Belongs to the acetokinase family.</text>
</comment>
<dbReference type="UniPathway" id="UPA00340">
    <property type="reaction ID" value="UER00458"/>
</dbReference>
<feature type="active site" description="Proton donor/acceptor" evidence="9">
    <location>
        <position position="150"/>
    </location>
</feature>
<dbReference type="InterPro" id="IPR000890">
    <property type="entry name" value="Aliphatic_acid_kin_short-chain"/>
</dbReference>
<comment type="caution">
    <text evidence="9">Lacks conserved residue(s) required for the propagation of feature annotation.</text>
</comment>
<dbReference type="Pfam" id="PF00871">
    <property type="entry name" value="Acetate_kinase"/>
    <property type="match status" value="1"/>
</dbReference>
<keyword evidence="7 9" id="KW-0067">ATP-binding</keyword>
<dbReference type="PROSITE" id="PS01075">
    <property type="entry name" value="ACETATE_KINASE_1"/>
    <property type="match status" value="1"/>
</dbReference>
<dbReference type="Proteomes" id="UP000269208">
    <property type="component" value="Chromosome"/>
</dbReference>
<dbReference type="EC" id="2.7.2.1" evidence="9"/>
<evidence type="ECO:0000256" key="3">
    <source>
        <dbReference type="ARBA" id="ARBA00022679"/>
    </source>
</evidence>
<dbReference type="GO" id="GO:0005829">
    <property type="term" value="C:cytosol"/>
    <property type="evidence" value="ECO:0007669"/>
    <property type="project" value="TreeGrafter"/>
</dbReference>
<dbReference type="SUPFAM" id="SSF53067">
    <property type="entry name" value="Actin-like ATPase domain"/>
    <property type="match status" value="1"/>
</dbReference>
<keyword evidence="2 9" id="KW-0963">Cytoplasm</keyword>
<comment type="subcellular location">
    <subcellularLocation>
        <location evidence="9">Cytoplasm</location>
    </subcellularLocation>
</comment>
<protein>
    <recommendedName>
        <fullName evidence="9">Acetate kinase</fullName>
        <ecNumber evidence="9">2.7.2.1</ecNumber>
    </recommendedName>
    <alternativeName>
        <fullName evidence="9">Acetokinase</fullName>
    </alternativeName>
</protein>
<dbReference type="HAMAP" id="MF_00020">
    <property type="entry name" value="Acetate_kinase"/>
    <property type="match status" value="1"/>
</dbReference>
<accession>A0A447TZ56</accession>
<keyword evidence="6 9" id="KW-0418">Kinase</keyword>
<dbReference type="EMBL" id="LR134190">
    <property type="protein sequence ID" value="VEB56630.1"/>
    <property type="molecule type" value="Genomic_DNA"/>
</dbReference>
<dbReference type="AlphaFoldDB" id="A0A447TZ56"/>
<evidence type="ECO:0000256" key="4">
    <source>
        <dbReference type="ARBA" id="ARBA00022723"/>
    </source>
</evidence>
<dbReference type="GO" id="GO:0005524">
    <property type="term" value="F:ATP binding"/>
    <property type="evidence" value="ECO:0007669"/>
    <property type="project" value="UniProtKB-KW"/>
</dbReference>
<gene>
    <name evidence="10" type="primary">ackA_2</name>
    <name evidence="9" type="synonym">ackA</name>
    <name evidence="10" type="ORF">NCTC6754_04466</name>
</gene>